<dbReference type="Proteomes" id="UP000281547">
    <property type="component" value="Unassembled WGS sequence"/>
</dbReference>
<gene>
    <name evidence="1" type="ORF">EMQ25_15245</name>
</gene>
<dbReference type="EMBL" id="RZNJ01000005">
    <property type="protein sequence ID" value="RUT29461.1"/>
    <property type="molecule type" value="Genomic_DNA"/>
</dbReference>
<protein>
    <submittedName>
        <fullName evidence="1">DUF1178 family protein</fullName>
    </submittedName>
</protein>
<reference evidence="1 2" key="1">
    <citation type="journal article" date="2016" name="Int. J. Syst. Evol. Microbiol.">
        <title>Arsenicitalea aurantiaca gen. nov., sp. nov., a new member of the family Hyphomicrobiaceae, isolated from high-arsenic sediment.</title>
        <authorList>
            <person name="Mu Y."/>
            <person name="Zhou L."/>
            <person name="Zeng X.C."/>
            <person name="Liu L."/>
            <person name="Pan Y."/>
            <person name="Chen X."/>
            <person name="Wang J."/>
            <person name="Li S."/>
            <person name="Li W.J."/>
            <person name="Wang Y."/>
        </authorList>
    </citation>
    <scope>NUCLEOTIDE SEQUENCE [LARGE SCALE GENOMIC DNA]</scope>
    <source>
        <strain evidence="1 2">42-50</strain>
    </source>
</reference>
<evidence type="ECO:0000313" key="2">
    <source>
        <dbReference type="Proteomes" id="UP000281547"/>
    </source>
</evidence>
<organism evidence="1 2">
    <name type="scientific">Arsenicitalea aurantiaca</name>
    <dbReference type="NCBI Taxonomy" id="1783274"/>
    <lineage>
        <taxon>Bacteria</taxon>
        <taxon>Pseudomonadati</taxon>
        <taxon>Pseudomonadota</taxon>
        <taxon>Alphaproteobacteria</taxon>
        <taxon>Hyphomicrobiales</taxon>
        <taxon>Devosiaceae</taxon>
        <taxon>Arsenicitalea</taxon>
    </lineage>
</organism>
<keyword evidence="2" id="KW-1185">Reference proteome</keyword>
<dbReference type="Pfam" id="PF06676">
    <property type="entry name" value="DUF1178"/>
    <property type="match status" value="1"/>
</dbReference>
<proteinExistence type="predicted"/>
<comment type="caution">
    <text evidence="1">The sequence shown here is derived from an EMBL/GenBank/DDBJ whole genome shotgun (WGS) entry which is preliminary data.</text>
</comment>
<sequence length="144" mass="15856">MIKYSLVCDKAHAFDAWFASAAAFDEQKARGIVTCPVCNSADVGKALMAPAVSRPRTEKRSVAVPQAAPAIPPQLLEALRAFRRKVVEDADYVGERFAEEARKIHFEDAPERGIYGEATREEVHSLLEDGIDVLPLPSLPEEHN</sequence>
<dbReference type="OrthoDB" id="9799894at2"/>
<dbReference type="RefSeq" id="WP_127189450.1">
    <property type="nucleotide sequence ID" value="NZ_RZNJ01000005.1"/>
</dbReference>
<accession>A0A433X5Y7</accession>
<dbReference type="InterPro" id="IPR009562">
    <property type="entry name" value="DUF1178"/>
</dbReference>
<name>A0A433X5Y7_9HYPH</name>
<dbReference type="PIRSF" id="PIRSF032131">
    <property type="entry name" value="UCP032131"/>
    <property type="match status" value="1"/>
</dbReference>
<dbReference type="AlphaFoldDB" id="A0A433X5Y7"/>
<evidence type="ECO:0000313" key="1">
    <source>
        <dbReference type="EMBL" id="RUT29461.1"/>
    </source>
</evidence>